<evidence type="ECO:0000313" key="4">
    <source>
        <dbReference type="Proteomes" id="UP000433104"/>
    </source>
</evidence>
<name>A0A844ZJL6_9SPHN</name>
<dbReference type="SMART" id="SM00052">
    <property type="entry name" value="EAL"/>
    <property type="match status" value="1"/>
</dbReference>
<dbReference type="Gene3D" id="3.20.20.450">
    <property type="entry name" value="EAL domain"/>
    <property type="match status" value="1"/>
</dbReference>
<gene>
    <name evidence="3" type="ORF">GRI38_13775</name>
</gene>
<organism evidence="3 4">
    <name type="scientific">Parapontixanthobacter aurantiacus</name>
    <dbReference type="NCBI Taxonomy" id="1463599"/>
    <lineage>
        <taxon>Bacteria</taxon>
        <taxon>Pseudomonadati</taxon>
        <taxon>Pseudomonadota</taxon>
        <taxon>Alphaproteobacteria</taxon>
        <taxon>Sphingomonadales</taxon>
        <taxon>Erythrobacteraceae</taxon>
        <taxon>Parapontixanthobacter</taxon>
    </lineage>
</organism>
<feature type="transmembrane region" description="Helical" evidence="1">
    <location>
        <begin position="20"/>
        <end position="39"/>
    </location>
</feature>
<sequence length="780" mass="85225">MPATATRIAAWRKWVTTERVAHACVALVLAAIIAASTILRPLDMGIWSFQARLFDKPASGEIGLLNIDYKLIDGKAVIDNSELADALARLRESDVSEIYLDVPLYRSSSPEIDQSLRKELRALGERVTLSQTIVPQTKSQSLNITSDAFFSEGMKVVSNDIFIDFLGFSWEAGPFQKRQDEAYTSLAHSLAENVGSSQIIYIDYGTSIETIPAARLQTYLSGQANDFTTAAPAKVVVGLAASDVAQVKLADGSGGYVSPSVIHILAAETALYGGGRPLFWYSLLLPFAIALLIIVVVPKTARLRRIGYASWVTAILVVLVVLAATGTRSLLTIPISAGVFYAVLRGTIHYKKRHLLIEPRSGLPNFVALQRDLRDADDLDERTVVVAKIARLEAVSALLSARDQGEYLRLIAARLTLGAREMRVYFDGAKHLAFCVKTDNYPHLQSHLEGLRAVSSQSVTVSGQPYDVSLTLGADDSPGLSIAKKLSQAIAAAERAREAYDPVHISGHEPERSSQWDYSLQARLEEALTNDDISIKLQPQIDLASGQIVGAEALVRWTDSSRGEIPAAQFIAQCESVGRLDDLTQRVMAKSFEAAILCERNGFSPSISINVSSIQLVDRRIVAMIHRELERSSVDPAKITIEITETARIDDLAMARRVCEEIRALGMAVSIDDFGVGSANLEVLSELPFSELKLDRIFVQKMASCPKARAIIVSMVHLAKDMSLICVAEGVEDKATYASLKEIGCDRAQGYLMAKPMPVRAFLELVRKQRSSADVDRFYG</sequence>
<dbReference type="PANTHER" id="PTHR33121:SF71">
    <property type="entry name" value="OXYGEN SENSOR PROTEIN DOSP"/>
    <property type="match status" value="1"/>
</dbReference>
<dbReference type="PANTHER" id="PTHR33121">
    <property type="entry name" value="CYCLIC DI-GMP PHOSPHODIESTERASE PDEF"/>
    <property type="match status" value="1"/>
</dbReference>
<comment type="caution">
    <text evidence="3">The sequence shown here is derived from an EMBL/GenBank/DDBJ whole genome shotgun (WGS) entry which is preliminary data.</text>
</comment>
<keyword evidence="1" id="KW-0812">Transmembrane</keyword>
<keyword evidence="1" id="KW-0472">Membrane</keyword>
<accession>A0A844ZJL6</accession>
<reference evidence="3 4" key="1">
    <citation type="submission" date="2019-12" db="EMBL/GenBank/DDBJ databases">
        <title>Genomic-based taxomic classification of the family Erythrobacteraceae.</title>
        <authorList>
            <person name="Xu L."/>
        </authorList>
    </citation>
    <scope>NUCLEOTIDE SEQUENCE [LARGE SCALE GENOMIC DNA]</scope>
    <source>
        <strain evidence="3 4">MCCC 1A09962</strain>
    </source>
</reference>
<evidence type="ECO:0000313" key="3">
    <source>
        <dbReference type="EMBL" id="MXO87097.1"/>
    </source>
</evidence>
<dbReference type="GO" id="GO:0071111">
    <property type="term" value="F:cyclic-guanylate-specific phosphodiesterase activity"/>
    <property type="evidence" value="ECO:0007669"/>
    <property type="project" value="InterPro"/>
</dbReference>
<evidence type="ECO:0000259" key="2">
    <source>
        <dbReference type="PROSITE" id="PS50883"/>
    </source>
</evidence>
<feature type="domain" description="EAL" evidence="2">
    <location>
        <begin position="517"/>
        <end position="770"/>
    </location>
</feature>
<protein>
    <submittedName>
        <fullName evidence="3">EAL domain-containing protein</fullName>
    </submittedName>
</protein>
<feature type="transmembrane region" description="Helical" evidence="1">
    <location>
        <begin position="278"/>
        <end position="297"/>
    </location>
</feature>
<keyword evidence="1" id="KW-1133">Transmembrane helix</keyword>
<dbReference type="InterPro" id="IPR035919">
    <property type="entry name" value="EAL_sf"/>
</dbReference>
<keyword evidence="4" id="KW-1185">Reference proteome</keyword>
<dbReference type="RefSeq" id="WP_160685392.1">
    <property type="nucleotide sequence ID" value="NZ_WTYW01000006.1"/>
</dbReference>
<dbReference type="Proteomes" id="UP000433104">
    <property type="component" value="Unassembled WGS sequence"/>
</dbReference>
<dbReference type="SUPFAM" id="SSF141868">
    <property type="entry name" value="EAL domain-like"/>
    <property type="match status" value="1"/>
</dbReference>
<dbReference type="EMBL" id="WTYW01000006">
    <property type="protein sequence ID" value="MXO87097.1"/>
    <property type="molecule type" value="Genomic_DNA"/>
</dbReference>
<dbReference type="AlphaFoldDB" id="A0A844ZJL6"/>
<dbReference type="InterPro" id="IPR050706">
    <property type="entry name" value="Cyclic-di-GMP_PDE-like"/>
</dbReference>
<dbReference type="Pfam" id="PF00563">
    <property type="entry name" value="EAL"/>
    <property type="match status" value="1"/>
</dbReference>
<dbReference type="InterPro" id="IPR001633">
    <property type="entry name" value="EAL_dom"/>
</dbReference>
<dbReference type="OrthoDB" id="7462471at2"/>
<feature type="transmembrane region" description="Helical" evidence="1">
    <location>
        <begin position="306"/>
        <end position="324"/>
    </location>
</feature>
<dbReference type="CDD" id="cd01948">
    <property type="entry name" value="EAL"/>
    <property type="match status" value="1"/>
</dbReference>
<dbReference type="PROSITE" id="PS50883">
    <property type="entry name" value="EAL"/>
    <property type="match status" value="1"/>
</dbReference>
<proteinExistence type="predicted"/>
<evidence type="ECO:0000256" key="1">
    <source>
        <dbReference type="SAM" id="Phobius"/>
    </source>
</evidence>